<evidence type="ECO:0000313" key="2">
    <source>
        <dbReference type="Proteomes" id="UP000188551"/>
    </source>
</evidence>
<dbReference type="RefSeq" id="WP_052014413.1">
    <property type="nucleotide sequence ID" value="NZ_ANMG01000023.1"/>
</dbReference>
<comment type="caution">
    <text evidence="1">The sequence shown here is derived from an EMBL/GenBank/DDBJ whole genome shotgun (WGS) entry which is preliminary data.</text>
</comment>
<dbReference type="GO" id="GO:0016787">
    <property type="term" value="F:hydrolase activity"/>
    <property type="evidence" value="ECO:0007669"/>
    <property type="project" value="UniProtKB-KW"/>
</dbReference>
<dbReference type="EMBL" id="MUXN01000020">
    <property type="protein sequence ID" value="OOC03780.1"/>
    <property type="molecule type" value="Genomic_DNA"/>
</dbReference>
<protein>
    <submittedName>
        <fullName evidence="1">HAD family hydrolase</fullName>
    </submittedName>
</protein>
<dbReference type="Gene3D" id="3.40.50.1000">
    <property type="entry name" value="HAD superfamily/HAD-like"/>
    <property type="match status" value="1"/>
</dbReference>
<dbReference type="InterPro" id="IPR023214">
    <property type="entry name" value="HAD_sf"/>
</dbReference>
<name>A0ABX3J7V2_9PSEU</name>
<keyword evidence="2" id="KW-1185">Reference proteome</keyword>
<dbReference type="InterPro" id="IPR036412">
    <property type="entry name" value="HAD-like_sf"/>
</dbReference>
<proteinExistence type="predicted"/>
<dbReference type="SUPFAM" id="SSF56784">
    <property type="entry name" value="HAD-like"/>
    <property type="match status" value="1"/>
</dbReference>
<evidence type="ECO:0000313" key="1">
    <source>
        <dbReference type="EMBL" id="OOC03780.1"/>
    </source>
</evidence>
<reference evidence="1 2" key="1">
    <citation type="submission" date="2017-02" db="EMBL/GenBank/DDBJ databases">
        <title>Amycolatopsis azurea DSM 43854 draft genome.</title>
        <authorList>
            <person name="Mayilraj S."/>
        </authorList>
    </citation>
    <scope>NUCLEOTIDE SEQUENCE [LARGE SCALE GENOMIC DNA]</scope>
    <source>
        <strain evidence="1 2">DSM 43854</strain>
    </source>
</reference>
<gene>
    <name evidence="1" type="ORF">B0293_26320</name>
</gene>
<accession>A0ABX3J7V2</accession>
<keyword evidence="1" id="KW-0378">Hydrolase</keyword>
<dbReference type="Proteomes" id="UP000188551">
    <property type="component" value="Unassembled WGS sequence"/>
</dbReference>
<sequence length="777" mass="84965">MPLSLFPDATLDELVRAEVDAERELTEVDLDIAELIRLAKDNDLPVVLVSDTYFTEEQLGHLLDRPELEALKDARIFRSHEHGLDKASGLWDIVLSDLGRRPEQLLHIGDNPVADVEIPGELGIRTVHYERADEALVELLEREGEPQDPFGPYSPDLDPVDGDFGLTSLRAKTLKAHAPSGPSATRFAWRYGAAVIGPVMTGFAEWVARKAHEAGTPVVWCPMREGELLAELVESAARARGWDVKAKPVWLSRQVTSIAALDSADRHSIHEFVRKRHQLTVRQLLEMLHLRVGEVPHLAQDLDTVLDNDEIVGRLAVALTETPHLVNRLAVTATAARERLIRSLREVGALDRPDLTLVDLGWGGTIQLQLARVLRLAGIDIAPAGLYLATDNRSERVLLAGLRAEGYLGQAGHPLETVGAIVRSPEVLEQSVNALCGSLIDFADDGTPVLGVAAGSDAQNAERSAIHDGIRAFQSQWNRYVTASDGSWPILTGIGRDRLANILVSALKLPTAEEASVFGNWEHEDNFGSEMVTRVLPEDLVPAVPYLSPSDLDDLGMRDSFWPALLAASDPHLGAAARAVRAGVIDPAMFEPAGEPSATSVRYRTTEGEWFDGADRRVRINHNGLSFARMDVEASDIEEIALAVPGRPALVRVDWIEARVIAGGRPQTLRWTTPEDFARVHYEDCTWLGANMVEFHSPLAAIWLPLAARAGAPVSSFQLTVAFAMLPRSRSGLGHRMPAAGRTQRLSAKVRDELREHGPTGLAVGAARIAVRKLRNR</sequence>
<organism evidence="1 2">
    <name type="scientific">Amycolatopsis azurea DSM 43854</name>
    <dbReference type="NCBI Taxonomy" id="1238180"/>
    <lineage>
        <taxon>Bacteria</taxon>
        <taxon>Bacillati</taxon>
        <taxon>Actinomycetota</taxon>
        <taxon>Actinomycetes</taxon>
        <taxon>Pseudonocardiales</taxon>
        <taxon>Pseudonocardiaceae</taxon>
        <taxon>Amycolatopsis</taxon>
    </lineage>
</organism>